<dbReference type="PANTHER" id="PTHR36439:SF1">
    <property type="entry name" value="DUF1697 DOMAIN-CONTAINING PROTEIN"/>
    <property type="match status" value="1"/>
</dbReference>
<proteinExistence type="predicted"/>
<gene>
    <name evidence="1" type="ORF">GCM10022215_17340</name>
</gene>
<keyword evidence="2" id="KW-1185">Reference proteome</keyword>
<dbReference type="Proteomes" id="UP001501495">
    <property type="component" value="Unassembled WGS sequence"/>
</dbReference>
<dbReference type="InterPro" id="IPR012545">
    <property type="entry name" value="DUF1697"/>
</dbReference>
<organism evidence="1 2">
    <name type="scientific">Nocardioides fonticola</name>
    <dbReference type="NCBI Taxonomy" id="450363"/>
    <lineage>
        <taxon>Bacteria</taxon>
        <taxon>Bacillati</taxon>
        <taxon>Actinomycetota</taxon>
        <taxon>Actinomycetes</taxon>
        <taxon>Propionibacteriales</taxon>
        <taxon>Nocardioidaceae</taxon>
        <taxon>Nocardioides</taxon>
    </lineage>
</organism>
<comment type="caution">
    <text evidence="1">The sequence shown here is derived from an EMBL/GenBank/DDBJ whole genome shotgun (WGS) entry which is preliminary data.</text>
</comment>
<evidence type="ECO:0000313" key="1">
    <source>
        <dbReference type="EMBL" id="GAA4117080.1"/>
    </source>
</evidence>
<dbReference type="PANTHER" id="PTHR36439">
    <property type="entry name" value="BLL4334 PROTEIN"/>
    <property type="match status" value="1"/>
</dbReference>
<reference evidence="2" key="1">
    <citation type="journal article" date="2019" name="Int. J. Syst. Evol. Microbiol.">
        <title>The Global Catalogue of Microorganisms (GCM) 10K type strain sequencing project: providing services to taxonomists for standard genome sequencing and annotation.</title>
        <authorList>
            <consortium name="The Broad Institute Genomics Platform"/>
            <consortium name="The Broad Institute Genome Sequencing Center for Infectious Disease"/>
            <person name="Wu L."/>
            <person name="Ma J."/>
        </authorList>
    </citation>
    <scope>NUCLEOTIDE SEQUENCE [LARGE SCALE GENOMIC DNA]</scope>
    <source>
        <strain evidence="2">JCM 16703</strain>
    </source>
</reference>
<dbReference type="RefSeq" id="WP_344732929.1">
    <property type="nucleotide sequence ID" value="NZ_BAAAZH010000012.1"/>
</dbReference>
<protein>
    <recommendedName>
        <fullName evidence="3">DUF1697 domain-containing protein</fullName>
    </recommendedName>
</protein>
<evidence type="ECO:0000313" key="2">
    <source>
        <dbReference type="Proteomes" id="UP001501495"/>
    </source>
</evidence>
<dbReference type="SUPFAM" id="SSF160379">
    <property type="entry name" value="SP0830-like"/>
    <property type="match status" value="1"/>
</dbReference>
<sequence length="181" mass="19559">MTPPGPTRHVAFLRAINLGAQRKFPKTAVADAVRAAGFEEVEVHLNTGNVGFLAAGERLDLERRLEEAFLAAAGFEVPTVVMTAAEMRDVVEHAAEFSAPGDDVGHHVSFLKAEPTAEAVAALQAAARDDERAVVRGRAAHLLLGADYHRAKLTNALVERHLGIATARRITVVREVARRWC</sequence>
<name>A0ABP7XHE4_9ACTN</name>
<dbReference type="Pfam" id="PF08002">
    <property type="entry name" value="DUF1697"/>
    <property type="match status" value="1"/>
</dbReference>
<dbReference type="Gene3D" id="3.30.70.1280">
    <property type="entry name" value="SP0830-like domains"/>
    <property type="match status" value="1"/>
</dbReference>
<accession>A0ABP7XHE4</accession>
<dbReference type="EMBL" id="BAAAZH010000012">
    <property type="protein sequence ID" value="GAA4117080.1"/>
    <property type="molecule type" value="Genomic_DNA"/>
</dbReference>
<evidence type="ECO:0008006" key="3">
    <source>
        <dbReference type="Google" id="ProtNLM"/>
    </source>
</evidence>